<dbReference type="SMART" id="SM00060">
    <property type="entry name" value="FN3"/>
    <property type="match status" value="3"/>
</dbReference>
<dbReference type="PANTHER" id="PTHR46708:SF2">
    <property type="entry name" value="FIBRONECTIN TYPE-III DOMAIN-CONTAINING PROTEIN"/>
    <property type="match status" value="1"/>
</dbReference>
<dbReference type="EMBL" id="JAEDAE010000006">
    <property type="protein sequence ID" value="MBH8559175.1"/>
    <property type="molecule type" value="Genomic_DNA"/>
</dbReference>
<dbReference type="RefSeq" id="WP_198075980.1">
    <property type="nucleotide sequence ID" value="NZ_JAEDAE010000006.1"/>
</dbReference>
<dbReference type="CDD" id="cd00063">
    <property type="entry name" value="FN3"/>
    <property type="match status" value="2"/>
</dbReference>
<dbReference type="InterPro" id="IPR003961">
    <property type="entry name" value="FN3_dom"/>
</dbReference>
<dbReference type="InterPro" id="IPR036116">
    <property type="entry name" value="FN3_sf"/>
</dbReference>
<dbReference type="Pfam" id="PF00041">
    <property type="entry name" value="fn3"/>
    <property type="match status" value="2"/>
</dbReference>
<dbReference type="PROSITE" id="PS50853">
    <property type="entry name" value="FN3"/>
    <property type="match status" value="2"/>
</dbReference>
<evidence type="ECO:0000256" key="1">
    <source>
        <dbReference type="ARBA" id="ARBA00022737"/>
    </source>
</evidence>
<accession>A0ABS0Q931</accession>
<gene>
    <name evidence="4" type="ORF">I7X13_14010</name>
</gene>
<feature type="domain" description="Fibronectin type-III" evidence="3">
    <location>
        <begin position="29"/>
        <end position="118"/>
    </location>
</feature>
<dbReference type="PANTHER" id="PTHR46708">
    <property type="entry name" value="TENASCIN"/>
    <property type="match status" value="1"/>
</dbReference>
<comment type="caution">
    <text evidence="4">The sequence shown here is derived from an EMBL/GenBank/DDBJ whole genome shotgun (WGS) entry which is preliminary data.</text>
</comment>
<dbReference type="NCBIfam" id="TIGR04183">
    <property type="entry name" value="Por_Secre_tail"/>
    <property type="match status" value="1"/>
</dbReference>
<dbReference type="SUPFAM" id="SSF49265">
    <property type="entry name" value="Fibronectin type III"/>
    <property type="match status" value="2"/>
</dbReference>
<dbReference type="Gene3D" id="2.60.40.10">
    <property type="entry name" value="Immunoglobulins"/>
    <property type="match status" value="3"/>
</dbReference>
<feature type="domain" description="Fibronectin type-III" evidence="3">
    <location>
        <begin position="219"/>
        <end position="306"/>
    </location>
</feature>
<dbReference type="InterPro" id="IPR013783">
    <property type="entry name" value="Ig-like_fold"/>
</dbReference>
<protein>
    <submittedName>
        <fullName evidence="4">Fibronectin type III domain-containing protein</fullName>
    </submittedName>
</protein>
<evidence type="ECO:0000313" key="4">
    <source>
        <dbReference type="EMBL" id="MBH8559175.1"/>
    </source>
</evidence>
<dbReference type="InterPro" id="IPR026444">
    <property type="entry name" value="Secre_tail"/>
</dbReference>
<evidence type="ECO:0000256" key="2">
    <source>
        <dbReference type="SAM" id="SignalP"/>
    </source>
</evidence>
<dbReference type="InterPro" id="IPR050991">
    <property type="entry name" value="ECM_Regulatory_Proteins"/>
</dbReference>
<proteinExistence type="predicted"/>
<feature type="chain" id="PRO_5045204457" evidence="2">
    <location>
        <begin position="25"/>
        <end position="399"/>
    </location>
</feature>
<organism evidence="4 5">
    <name type="scientific">Hymenobacter negativus</name>
    <dbReference type="NCBI Taxonomy" id="2795026"/>
    <lineage>
        <taxon>Bacteria</taxon>
        <taxon>Pseudomonadati</taxon>
        <taxon>Bacteroidota</taxon>
        <taxon>Cytophagia</taxon>
        <taxon>Cytophagales</taxon>
        <taxon>Hymenobacteraceae</taxon>
        <taxon>Hymenobacter</taxon>
    </lineage>
</organism>
<evidence type="ECO:0000313" key="5">
    <source>
        <dbReference type="Proteomes" id="UP000625631"/>
    </source>
</evidence>
<name>A0ABS0Q931_9BACT</name>
<keyword evidence="1" id="KW-0677">Repeat</keyword>
<dbReference type="Proteomes" id="UP000625631">
    <property type="component" value="Unassembled WGS sequence"/>
</dbReference>
<reference evidence="4 5" key="1">
    <citation type="submission" date="2020-12" db="EMBL/GenBank/DDBJ databases">
        <title>Hymenobacter sp.</title>
        <authorList>
            <person name="Kim M.K."/>
        </authorList>
    </citation>
    <scope>NUCLEOTIDE SEQUENCE [LARGE SCALE GENOMIC DNA]</scope>
    <source>
        <strain evidence="4 5">BT442</strain>
    </source>
</reference>
<feature type="signal peptide" evidence="2">
    <location>
        <begin position="1"/>
        <end position="24"/>
    </location>
</feature>
<keyword evidence="5" id="KW-1185">Reference proteome</keyword>
<evidence type="ECO:0000259" key="3">
    <source>
        <dbReference type="PROSITE" id="PS50853"/>
    </source>
</evidence>
<keyword evidence="2" id="KW-0732">Signal</keyword>
<sequence length="399" mass="40533">MKNFTPFLVMLAVALGWLVPAAQAQTCAPPTNVITRNITNTSAVVSFTPSATAASYTVRFYSIDSTAAGITNVNTTTSPVMLTGLVAGRWYRVSVQSNCAGGLTTASPWIGFLTTGSGSNPNTGCAAPTGLAIAGLTTTTASITFNGAAGAGSYRIVYYAWGDSINAVTQTVTGSPIGLSGLSPGTQYVVRVFSNCSGATSVPAGLTFRTPTVAVPCGAVTNVVVTATSATTAAVSFTSGANNTRFTVTYYVPNDSVRQVTSTASPIIITGLVPGRTYSVQVRSLCGSGTAVTYTAGAPITYSFRGALASRAALGSGRLEVFPNPAQRAVSLVLPAVAGATQARMVLLNGLGQQVRTIILPLAGTETRASFDLSGVASGLYTLRVMAGGQSASQQLAVE</sequence>